<evidence type="ECO:0000256" key="1">
    <source>
        <dbReference type="SAM" id="MobiDB-lite"/>
    </source>
</evidence>
<organism evidence="2">
    <name type="scientific">Nothobranchius kuhntae</name>
    <name type="common">Beira killifish</name>
    <dbReference type="NCBI Taxonomy" id="321403"/>
    <lineage>
        <taxon>Eukaryota</taxon>
        <taxon>Metazoa</taxon>
        <taxon>Chordata</taxon>
        <taxon>Craniata</taxon>
        <taxon>Vertebrata</taxon>
        <taxon>Euteleostomi</taxon>
        <taxon>Actinopterygii</taxon>
        <taxon>Neopterygii</taxon>
        <taxon>Teleostei</taxon>
        <taxon>Neoteleostei</taxon>
        <taxon>Acanthomorphata</taxon>
        <taxon>Ovalentaria</taxon>
        <taxon>Atherinomorphae</taxon>
        <taxon>Cyprinodontiformes</taxon>
        <taxon>Nothobranchiidae</taxon>
        <taxon>Nothobranchius</taxon>
    </lineage>
</organism>
<reference evidence="2" key="2">
    <citation type="submission" date="2016-06" db="EMBL/GenBank/DDBJ databases">
        <title>The genome of a short-lived fish provides insights into sex chromosome evolution and the genetic control of aging.</title>
        <authorList>
            <person name="Reichwald K."/>
            <person name="Felder M."/>
            <person name="Petzold A."/>
            <person name="Koch P."/>
            <person name="Groth M."/>
            <person name="Platzer M."/>
        </authorList>
    </citation>
    <scope>NUCLEOTIDE SEQUENCE</scope>
    <source>
        <tissue evidence="2">Brain</tissue>
    </source>
</reference>
<name>A0A1A8JNJ1_NOTKU</name>
<feature type="non-terminal residue" evidence="2">
    <location>
        <position position="1"/>
    </location>
</feature>
<sequence length="90" mass="9837">GDVHQPPHQEGPADDLLSETVEKTLHDDHDQGPILYGHPQQLTSSVTLWYAGATARDKQTATCQALSRKGNKMQTPINTEPVHLQASETP</sequence>
<feature type="non-terminal residue" evidence="2">
    <location>
        <position position="90"/>
    </location>
</feature>
<feature type="region of interest" description="Disordered" evidence="1">
    <location>
        <begin position="66"/>
        <end position="90"/>
    </location>
</feature>
<evidence type="ECO:0000313" key="2">
    <source>
        <dbReference type="EMBL" id="SBR21675.1"/>
    </source>
</evidence>
<reference evidence="2" key="1">
    <citation type="submission" date="2016-05" db="EMBL/GenBank/DDBJ databases">
        <authorList>
            <person name="Lavstsen T."/>
            <person name="Jespersen J.S."/>
        </authorList>
    </citation>
    <scope>NUCLEOTIDE SEQUENCE</scope>
    <source>
        <tissue evidence="2">Brain</tissue>
    </source>
</reference>
<gene>
    <name evidence="2" type="primary">CR392001.1</name>
</gene>
<feature type="compositionally biased region" description="Basic and acidic residues" evidence="1">
    <location>
        <begin position="20"/>
        <end position="31"/>
    </location>
</feature>
<feature type="region of interest" description="Disordered" evidence="1">
    <location>
        <begin position="1"/>
        <end position="34"/>
    </location>
</feature>
<dbReference type="EMBL" id="HAEE01001655">
    <property type="protein sequence ID" value="SBR21675.1"/>
    <property type="molecule type" value="Transcribed_RNA"/>
</dbReference>
<accession>A0A1A8JNJ1</accession>
<dbReference type="AlphaFoldDB" id="A0A1A8JNJ1"/>
<proteinExistence type="predicted"/>
<protein>
    <submittedName>
        <fullName evidence="2">Uncharacterized protein</fullName>
    </submittedName>
</protein>